<dbReference type="RefSeq" id="WP_160547129.1">
    <property type="nucleotide sequence ID" value="NZ_JBHLUU010000124.1"/>
</dbReference>
<evidence type="ECO:0000256" key="3">
    <source>
        <dbReference type="ARBA" id="ARBA00023274"/>
    </source>
</evidence>
<comment type="similarity">
    <text evidence="1">Belongs to the bacterial ribosomal protein bS1 family.</text>
</comment>
<dbReference type="CDD" id="cd05687">
    <property type="entry name" value="S1_RPS1_repeat_ec1_hs1"/>
    <property type="match status" value="1"/>
</dbReference>
<proteinExistence type="inferred from homology"/>
<evidence type="ECO:0000313" key="5">
    <source>
        <dbReference type="EMBL" id="MFC0477701.1"/>
    </source>
</evidence>
<keyword evidence="3" id="KW-0687">Ribonucleoprotein</keyword>
<evidence type="ECO:0000259" key="4">
    <source>
        <dbReference type="PROSITE" id="PS50126"/>
    </source>
</evidence>
<dbReference type="InterPro" id="IPR050437">
    <property type="entry name" value="Ribos_protein_bS1-like"/>
</dbReference>
<feature type="domain" description="S1 motif" evidence="4">
    <location>
        <begin position="102"/>
        <end position="167"/>
    </location>
</feature>
<name>A0ABV6KWJ6_9BACI</name>
<dbReference type="CDD" id="cd04465">
    <property type="entry name" value="S1_RPS1_repeat_ec2_hs2"/>
    <property type="match status" value="1"/>
</dbReference>
<dbReference type="PROSITE" id="PS50126">
    <property type="entry name" value="S1"/>
    <property type="match status" value="4"/>
</dbReference>
<dbReference type="InterPro" id="IPR012340">
    <property type="entry name" value="NA-bd_OB-fold"/>
</dbReference>
<dbReference type="Gene3D" id="2.40.50.140">
    <property type="entry name" value="Nucleic acid-binding proteins"/>
    <property type="match status" value="4"/>
</dbReference>
<dbReference type="Pfam" id="PF00575">
    <property type="entry name" value="S1"/>
    <property type="match status" value="4"/>
</dbReference>
<dbReference type="PRINTS" id="PR00681">
    <property type="entry name" value="RIBOSOMALS1"/>
</dbReference>
<dbReference type="InterPro" id="IPR003029">
    <property type="entry name" value="S1_domain"/>
</dbReference>
<dbReference type="SMART" id="SM00316">
    <property type="entry name" value="S1"/>
    <property type="match status" value="4"/>
</dbReference>
<dbReference type="EMBL" id="JBHLUU010000124">
    <property type="protein sequence ID" value="MFC0477701.1"/>
    <property type="molecule type" value="Genomic_DNA"/>
</dbReference>
<protein>
    <submittedName>
        <fullName evidence="5">30S ribosomal protein S1</fullName>
    </submittedName>
</protein>
<sequence length="378" mass="41991">MSEEMNQVEVMDFQVGDKVSGQVTKVEEKQVIITIPNSKLDGIIPISELSSLHIEKASDAVNEGDQLELEVLKVEEDALILSKRKVDAENAWQELEQKFESGDVFDAEIKDVVKGGLVVDLGVRGFVPASLVEAHFVEDFSDYKGKTMAFKIVELDKEKNRLILSHRAVIELEKGKQKKNILDSLASGQVLSGTVQRITDFGAFVDIGGIDGLVHISQLSHEHVVKPTDVVQEGQQVQVKVLSVDRDNERISLSIKETLPGPWANISEKAAKGTTLEGVVKRLVSYGAFVEVFPGVEGLVHISQISHKHIATPHEVLKENETVKVKVLEVNEQEQRLSLSMKELAEKEEEVKDYELPEESKGFQLGEMIGDQLKNLKR</sequence>
<accession>A0ABV6KWJ6</accession>
<dbReference type="Proteomes" id="UP001589738">
    <property type="component" value="Unassembled WGS sequence"/>
</dbReference>
<evidence type="ECO:0000256" key="1">
    <source>
        <dbReference type="ARBA" id="ARBA00006767"/>
    </source>
</evidence>
<feature type="domain" description="S1 motif" evidence="4">
    <location>
        <begin position="273"/>
        <end position="342"/>
    </location>
</feature>
<dbReference type="GO" id="GO:0005840">
    <property type="term" value="C:ribosome"/>
    <property type="evidence" value="ECO:0007669"/>
    <property type="project" value="UniProtKB-KW"/>
</dbReference>
<feature type="domain" description="S1 motif" evidence="4">
    <location>
        <begin position="188"/>
        <end position="256"/>
    </location>
</feature>
<keyword evidence="6" id="KW-1185">Reference proteome</keyword>
<evidence type="ECO:0000313" key="6">
    <source>
        <dbReference type="Proteomes" id="UP001589738"/>
    </source>
</evidence>
<dbReference type="PANTHER" id="PTHR10724:SF7">
    <property type="entry name" value="SMALL RIBOSOMAL SUBUNIT PROTEIN BS1C"/>
    <property type="match status" value="1"/>
</dbReference>
<dbReference type="SUPFAM" id="SSF50249">
    <property type="entry name" value="Nucleic acid-binding proteins"/>
    <property type="match status" value="4"/>
</dbReference>
<dbReference type="InterPro" id="IPR035104">
    <property type="entry name" value="Ribosomal_protein_S1-like"/>
</dbReference>
<gene>
    <name evidence="5" type="primary">rpsA</name>
    <name evidence="5" type="ORF">ACFFHF_21165</name>
</gene>
<evidence type="ECO:0000256" key="2">
    <source>
        <dbReference type="ARBA" id="ARBA00022980"/>
    </source>
</evidence>
<dbReference type="NCBIfam" id="NF005208">
    <property type="entry name" value="PRK06676.1"/>
    <property type="match status" value="1"/>
</dbReference>
<reference evidence="5 6" key="1">
    <citation type="submission" date="2024-09" db="EMBL/GenBank/DDBJ databases">
        <authorList>
            <person name="Sun Q."/>
            <person name="Mori K."/>
        </authorList>
    </citation>
    <scope>NUCLEOTIDE SEQUENCE [LARGE SCALE GENOMIC DNA]</scope>
    <source>
        <strain evidence="5 6">CGMCC 1.9126</strain>
    </source>
</reference>
<comment type="caution">
    <text evidence="5">The sequence shown here is derived from an EMBL/GenBank/DDBJ whole genome shotgun (WGS) entry which is preliminary data.</text>
</comment>
<feature type="domain" description="S1 motif" evidence="4">
    <location>
        <begin position="16"/>
        <end position="84"/>
    </location>
</feature>
<keyword evidence="2 5" id="KW-0689">Ribosomal protein</keyword>
<dbReference type="PANTHER" id="PTHR10724">
    <property type="entry name" value="30S RIBOSOMAL PROTEIN S1"/>
    <property type="match status" value="1"/>
</dbReference>
<organism evidence="5 6">
    <name type="scientific">Robertmurraya beringensis</name>
    <dbReference type="NCBI Taxonomy" id="641660"/>
    <lineage>
        <taxon>Bacteria</taxon>
        <taxon>Bacillati</taxon>
        <taxon>Bacillota</taxon>
        <taxon>Bacilli</taxon>
        <taxon>Bacillales</taxon>
        <taxon>Bacillaceae</taxon>
        <taxon>Robertmurraya</taxon>
    </lineage>
</organism>